<organism evidence="6 7">
    <name type="scientific">Anaerobacterium chartisolvens</name>
    <dbReference type="NCBI Taxonomy" id="1297424"/>
    <lineage>
        <taxon>Bacteria</taxon>
        <taxon>Bacillati</taxon>
        <taxon>Bacillota</taxon>
        <taxon>Clostridia</taxon>
        <taxon>Eubacteriales</taxon>
        <taxon>Oscillospiraceae</taxon>
        <taxon>Anaerobacterium</taxon>
    </lineage>
</organism>
<comment type="pathway">
    <text evidence="1">Cell wall biogenesis; cell wall polysaccharide biosynthesis.</text>
</comment>
<evidence type="ECO:0000256" key="3">
    <source>
        <dbReference type="ARBA" id="ARBA00022676"/>
    </source>
</evidence>
<keyword evidence="4 6" id="KW-0808">Transferase</keyword>
<evidence type="ECO:0000313" key="6">
    <source>
        <dbReference type="EMBL" id="RCX16884.1"/>
    </source>
</evidence>
<comment type="similarity">
    <text evidence="2">Belongs to the glycosyltransferase 2 family.</text>
</comment>
<dbReference type="AlphaFoldDB" id="A0A369BB31"/>
<name>A0A369BB31_9FIRM</name>
<dbReference type="Proteomes" id="UP000253034">
    <property type="component" value="Unassembled WGS sequence"/>
</dbReference>
<gene>
    <name evidence="6" type="ORF">DFR58_109111</name>
</gene>
<keyword evidence="3" id="KW-0328">Glycosyltransferase</keyword>
<accession>A0A369BB31</accession>
<dbReference type="Gene3D" id="3.90.550.10">
    <property type="entry name" value="Spore Coat Polysaccharide Biosynthesis Protein SpsA, Chain A"/>
    <property type="match status" value="1"/>
</dbReference>
<protein>
    <submittedName>
        <fullName evidence="6">GT2 family glycosyltransferase</fullName>
    </submittedName>
</protein>
<sequence length="507" mass="56586">MYDLNQAPEVIVKNTDSKTGPAAGDSLYSTRENMLSATLEDNAPLVSIVLIGFNNLEQHTKTCIECILKYTGDVDYELIMVDNGSSDETLEYFKQVPYARKRIIHITKNLGAFYGSRSGLELAAGAYIVGIANDVYVTQNWLSNLLKCAISDKSIGMVGPVSNNVSNYQSIDLCFNGIADMQEKAAQYNISCPAQWHERIRLISPIVLFKKTCLDMIGTYDYGFLHDFADDDITFRVRRAGYKAVLCRDVFVYHAGHTSGQSFEQYRESLQKGRTVFNNKYYGIDAWNDVNNYELTMTALIDPVQSIEAACTNVLGIDVLCGTPLLEVKNKLRSGDVCNVRLSAFTSDAKYWLDLNTICSGKVAVDRLQYLSEHFNADRFDYIVLGKPVNTYSDPYRLTSDMLSLLKDGGHLLMKLTNTYDARTLLSISGNASALDGAIVANVPFPAFEAYLNTLGYECKKKVSEFHCTDVDTMNTLKKVSEDLNPQSANDIFGKIMINNYVLDISR</sequence>
<keyword evidence="7" id="KW-1185">Reference proteome</keyword>
<evidence type="ECO:0000256" key="1">
    <source>
        <dbReference type="ARBA" id="ARBA00004776"/>
    </source>
</evidence>
<reference evidence="6 7" key="1">
    <citation type="submission" date="2018-07" db="EMBL/GenBank/DDBJ databases">
        <title>Genomic Encyclopedia of Type Strains, Phase IV (KMG-IV): sequencing the most valuable type-strain genomes for metagenomic binning, comparative biology and taxonomic classification.</title>
        <authorList>
            <person name="Goeker M."/>
        </authorList>
    </citation>
    <scope>NUCLEOTIDE SEQUENCE [LARGE SCALE GENOMIC DNA]</scope>
    <source>
        <strain evidence="6 7">DSM 27016</strain>
    </source>
</reference>
<dbReference type="InterPro" id="IPR001173">
    <property type="entry name" value="Glyco_trans_2-like"/>
</dbReference>
<evidence type="ECO:0000256" key="4">
    <source>
        <dbReference type="ARBA" id="ARBA00022679"/>
    </source>
</evidence>
<evidence type="ECO:0000256" key="2">
    <source>
        <dbReference type="ARBA" id="ARBA00006739"/>
    </source>
</evidence>
<comment type="caution">
    <text evidence="6">The sequence shown here is derived from an EMBL/GenBank/DDBJ whole genome shotgun (WGS) entry which is preliminary data.</text>
</comment>
<dbReference type="Pfam" id="PF00535">
    <property type="entry name" value="Glycos_transf_2"/>
    <property type="match status" value="1"/>
</dbReference>
<dbReference type="PANTHER" id="PTHR43179">
    <property type="entry name" value="RHAMNOSYLTRANSFERASE WBBL"/>
    <property type="match status" value="1"/>
</dbReference>
<dbReference type="InterPro" id="IPR029044">
    <property type="entry name" value="Nucleotide-diphossugar_trans"/>
</dbReference>
<proteinExistence type="inferred from homology"/>
<dbReference type="OrthoDB" id="9771846at2"/>
<dbReference type="EMBL" id="QPJT01000009">
    <property type="protein sequence ID" value="RCX16884.1"/>
    <property type="molecule type" value="Genomic_DNA"/>
</dbReference>
<dbReference type="SUPFAM" id="SSF53448">
    <property type="entry name" value="Nucleotide-diphospho-sugar transferases"/>
    <property type="match status" value="1"/>
</dbReference>
<dbReference type="RefSeq" id="WP_114297612.1">
    <property type="nucleotide sequence ID" value="NZ_QPJT01000009.1"/>
</dbReference>
<dbReference type="GO" id="GO:0016757">
    <property type="term" value="F:glycosyltransferase activity"/>
    <property type="evidence" value="ECO:0007669"/>
    <property type="project" value="UniProtKB-KW"/>
</dbReference>
<feature type="domain" description="Glycosyltransferase 2-like" evidence="5">
    <location>
        <begin position="47"/>
        <end position="155"/>
    </location>
</feature>
<evidence type="ECO:0000259" key="5">
    <source>
        <dbReference type="Pfam" id="PF00535"/>
    </source>
</evidence>
<evidence type="ECO:0000313" key="7">
    <source>
        <dbReference type="Proteomes" id="UP000253034"/>
    </source>
</evidence>
<dbReference type="PANTHER" id="PTHR43179:SF12">
    <property type="entry name" value="GALACTOFURANOSYLTRANSFERASE GLFT2"/>
    <property type="match status" value="1"/>
</dbReference>